<dbReference type="InterPro" id="IPR053044">
    <property type="entry name" value="Metallo-hydrolase/TatD-type"/>
</dbReference>
<evidence type="ECO:0008006" key="4">
    <source>
        <dbReference type="Google" id="ProtNLM"/>
    </source>
</evidence>
<evidence type="ECO:0000313" key="3">
    <source>
        <dbReference type="Proteomes" id="UP000886653"/>
    </source>
</evidence>
<evidence type="ECO:0000313" key="2">
    <source>
        <dbReference type="EMBL" id="KAG0143263.1"/>
    </source>
</evidence>
<dbReference type="AlphaFoldDB" id="A0A9P6NC97"/>
<reference evidence="2" key="1">
    <citation type="submission" date="2013-11" db="EMBL/GenBank/DDBJ databases">
        <title>Genome sequence of the fusiform rust pathogen reveals effectors for host alternation and coevolution with pine.</title>
        <authorList>
            <consortium name="DOE Joint Genome Institute"/>
            <person name="Smith K."/>
            <person name="Pendleton A."/>
            <person name="Kubisiak T."/>
            <person name="Anderson C."/>
            <person name="Salamov A."/>
            <person name="Aerts A."/>
            <person name="Riley R."/>
            <person name="Clum A."/>
            <person name="Lindquist E."/>
            <person name="Ence D."/>
            <person name="Campbell M."/>
            <person name="Kronenberg Z."/>
            <person name="Feau N."/>
            <person name="Dhillon B."/>
            <person name="Hamelin R."/>
            <person name="Burleigh J."/>
            <person name="Smith J."/>
            <person name="Yandell M."/>
            <person name="Nelson C."/>
            <person name="Grigoriev I."/>
            <person name="Davis J."/>
        </authorList>
    </citation>
    <scope>NUCLEOTIDE SEQUENCE</scope>
    <source>
        <strain evidence="2">G11</strain>
    </source>
</reference>
<dbReference type="Gene3D" id="3.20.20.140">
    <property type="entry name" value="Metal-dependent hydrolases"/>
    <property type="match status" value="1"/>
</dbReference>
<accession>A0A9P6NC97</accession>
<keyword evidence="3" id="KW-1185">Reference proteome</keyword>
<gene>
    <name evidence="2" type="ORF">CROQUDRAFT_661519</name>
</gene>
<dbReference type="OrthoDB" id="413993at2759"/>
<dbReference type="InterPro" id="IPR001130">
    <property type="entry name" value="TatD-like"/>
</dbReference>
<dbReference type="Proteomes" id="UP000886653">
    <property type="component" value="Unassembled WGS sequence"/>
</dbReference>
<name>A0A9P6NC97_9BASI</name>
<comment type="caution">
    <text evidence="2">The sequence shown here is derived from an EMBL/GenBank/DDBJ whole genome shotgun (WGS) entry which is preliminary data.</text>
</comment>
<dbReference type="Pfam" id="PF01026">
    <property type="entry name" value="TatD_DNase"/>
    <property type="match status" value="1"/>
</dbReference>
<dbReference type="InterPro" id="IPR032466">
    <property type="entry name" value="Metal_Hydrolase"/>
</dbReference>
<feature type="compositionally biased region" description="Basic and acidic residues" evidence="1">
    <location>
        <begin position="178"/>
        <end position="197"/>
    </location>
</feature>
<protein>
    <recommendedName>
        <fullName evidence="4">Metallo-dependent hydrolase</fullName>
    </recommendedName>
</protein>
<dbReference type="PANTHER" id="PTHR47345:SF1">
    <property type="entry name" value="CUT9-INTERACTING PROTEIN SCN1"/>
    <property type="match status" value="1"/>
</dbReference>
<organism evidence="2 3">
    <name type="scientific">Cronartium quercuum f. sp. fusiforme G11</name>
    <dbReference type="NCBI Taxonomy" id="708437"/>
    <lineage>
        <taxon>Eukaryota</taxon>
        <taxon>Fungi</taxon>
        <taxon>Dikarya</taxon>
        <taxon>Basidiomycota</taxon>
        <taxon>Pucciniomycotina</taxon>
        <taxon>Pucciniomycetes</taxon>
        <taxon>Pucciniales</taxon>
        <taxon>Coleosporiaceae</taxon>
        <taxon>Cronartium</taxon>
    </lineage>
</organism>
<dbReference type="SUPFAM" id="SSF51556">
    <property type="entry name" value="Metallo-dependent hydrolases"/>
    <property type="match status" value="1"/>
</dbReference>
<sequence length="307" mass="35205">MSSSLPSQAITAQLFEKRPRRVIAAFGLHPWFSHHVSFEPDEGYERLFPSLDQHDADNWPKQNLPPRMYFGAFMDQLRQHLISTPSSILGEVGLDKAFRLTARNAKGETRRTKLMVPMEHQRKVLDAQLDLAVELRKNISLHAVQCTAETIEVIEGLERRWGERLTGPKLISGRKARREVERAKAGDEGRQTEKQETEKGIKIDWHSAFVSVETLQSVVKKFPEIMYFSYAFTLFEDKNLNKLDQLIKHTPDDRLLIESDWGSDPSFIDGKLEQMMARVMAVKGWEVEKGIEQLEANWLTFSGSVSP</sequence>
<proteinExistence type="predicted"/>
<feature type="region of interest" description="Disordered" evidence="1">
    <location>
        <begin position="176"/>
        <end position="197"/>
    </location>
</feature>
<evidence type="ECO:0000256" key="1">
    <source>
        <dbReference type="SAM" id="MobiDB-lite"/>
    </source>
</evidence>
<dbReference type="EMBL" id="MU167324">
    <property type="protein sequence ID" value="KAG0143263.1"/>
    <property type="molecule type" value="Genomic_DNA"/>
</dbReference>
<dbReference type="GO" id="GO:0016788">
    <property type="term" value="F:hydrolase activity, acting on ester bonds"/>
    <property type="evidence" value="ECO:0007669"/>
    <property type="project" value="InterPro"/>
</dbReference>
<dbReference type="PANTHER" id="PTHR47345">
    <property type="entry name" value="CUT9-INTERACTING PROTEIN SCN1"/>
    <property type="match status" value="1"/>
</dbReference>